<dbReference type="SUPFAM" id="SSF63829">
    <property type="entry name" value="Calcium-dependent phosphotriesterase"/>
    <property type="match status" value="2"/>
</dbReference>
<comment type="caution">
    <text evidence="4">The sequence shown here is derived from an EMBL/GenBank/DDBJ whole genome shotgun (WGS) entry which is preliminary data.</text>
</comment>
<dbReference type="InterPro" id="IPR052988">
    <property type="entry name" value="Oryzine_lactonohydrolase"/>
</dbReference>
<dbReference type="EMBL" id="JANIEX010000173">
    <property type="protein sequence ID" value="KAJ3571723.1"/>
    <property type="molecule type" value="Genomic_DNA"/>
</dbReference>
<dbReference type="PANTHER" id="PTHR47064:SF2">
    <property type="entry name" value="SMP-30_GLUCONOLACTONASE_LRE-LIKE REGION DOMAIN-CONTAINING PROTEIN-RELATED"/>
    <property type="match status" value="1"/>
</dbReference>
<dbReference type="InterPro" id="IPR013658">
    <property type="entry name" value="SGL"/>
</dbReference>
<protein>
    <recommendedName>
        <fullName evidence="3">SMP-30/Gluconolactonase/LRE-like region domain-containing protein</fullName>
    </recommendedName>
</protein>
<feature type="region of interest" description="Disordered" evidence="1">
    <location>
        <begin position="1"/>
        <end position="57"/>
    </location>
</feature>
<evidence type="ECO:0000313" key="4">
    <source>
        <dbReference type="EMBL" id="KAJ3571723.1"/>
    </source>
</evidence>
<feature type="compositionally biased region" description="Polar residues" evidence="1">
    <location>
        <begin position="42"/>
        <end position="55"/>
    </location>
</feature>
<name>A0AAD5W2V1_9AGAR</name>
<proteinExistence type="predicted"/>
<dbReference type="Pfam" id="PF08450">
    <property type="entry name" value="SGL"/>
    <property type="match status" value="2"/>
</dbReference>
<keyword evidence="5" id="KW-1185">Reference proteome</keyword>
<sequence length="847" mass="91406">MSAKHQSGGNINAEQDPDHSISTSSSFPAAERSGEKLDSRVTKSNSSSGAVQRQSDYQKRTTVMRRIFTTSFVLLGLSMALGYADQRAAKPRASLPAQAIFIEPSSFAVLPNNFPFRTDSSNQHFNPTNATPPFFQVFNEAFLDVLGPDASITEIASNATFAFAHEAPVYVRETDEVFFASNDGGPLGNSDLNHNNMVFKLSLAAAEKALQASGGKAVNVPVTHVPLSDSVQMTNGGTGPFKGDIILINSGRGTLPPNIVLVNPRPPNNVTVLLNNFYGRQFNSLNDIRVYPGTDILFFTDVQYGFINHFRNAPLIENHVYRFDTKTSAVRAVATDFDKPNGLAFTADGRTAYVADTGSGGGTPTEPSTIYAFDVDPKTHAFTNRRILAYVDAGFADGIQTDTNGNVFAACADGVHVCLSPFRWLDYQPDRPELPNIQVFSPDGTLLGKFFTNMLGANLVFAPPDRLVILAETKVFLAKVAAKGVVIDPKSFAVLPQDYPFRTDPFNQLFNPTNASTPIFQIFDPSFRDLLGSNPSIHEIASNSTAAFAHEAPVFVPETDEVFFASNGGSDLSIPGWVSKISLAEAEKLLKQSGGRDVNVTVTRIALDASIQEVNGGTGLFQGNIVFSNAGRGSSPPSLVLVNPRAPYNATTLLNNFYGRQFNSLNDVKILPGTDKIFFVDDTYGNIGGFRQAPSMPQTQVYRFDPKLGTVRAVATDFIEANGLAFDGDGKIAYVTDTGAAGRSLNFTGPATIYAFDVDAKTHAFTNRRIFAYVDAGIPDGIQVDTFGNVWAACWDGVQVFASDGTLLGKIFLNRLSANFIFAPPNRLVILAETKIYLARVAAHGVV</sequence>
<keyword evidence="2" id="KW-0812">Transmembrane</keyword>
<evidence type="ECO:0000259" key="3">
    <source>
        <dbReference type="Pfam" id="PF08450"/>
    </source>
</evidence>
<feature type="compositionally biased region" description="Basic and acidic residues" evidence="1">
    <location>
        <begin position="32"/>
        <end position="41"/>
    </location>
</feature>
<feature type="domain" description="SMP-30/Gluconolactonase/LRE-like region" evidence="3">
    <location>
        <begin position="267"/>
        <end position="417"/>
    </location>
</feature>
<keyword evidence="2" id="KW-0472">Membrane</keyword>
<reference evidence="4" key="1">
    <citation type="submission" date="2022-07" db="EMBL/GenBank/DDBJ databases">
        <title>Genome Sequence of Leucocoprinus birnbaumii.</title>
        <authorList>
            <person name="Buettner E."/>
        </authorList>
    </citation>
    <scope>NUCLEOTIDE SEQUENCE</scope>
    <source>
        <strain evidence="4">VT141</strain>
    </source>
</reference>
<dbReference type="AlphaFoldDB" id="A0AAD5W2V1"/>
<evidence type="ECO:0000313" key="5">
    <source>
        <dbReference type="Proteomes" id="UP001213000"/>
    </source>
</evidence>
<dbReference type="InterPro" id="IPR011042">
    <property type="entry name" value="6-blade_b-propeller_TolB-like"/>
</dbReference>
<evidence type="ECO:0000256" key="1">
    <source>
        <dbReference type="SAM" id="MobiDB-lite"/>
    </source>
</evidence>
<feature type="compositionally biased region" description="Polar residues" evidence="1">
    <location>
        <begin position="1"/>
        <end position="13"/>
    </location>
</feature>
<keyword evidence="2" id="KW-1133">Transmembrane helix</keyword>
<dbReference type="Proteomes" id="UP001213000">
    <property type="component" value="Unassembled WGS sequence"/>
</dbReference>
<evidence type="ECO:0000256" key="2">
    <source>
        <dbReference type="SAM" id="Phobius"/>
    </source>
</evidence>
<feature type="domain" description="SMP-30/Gluconolactonase/LRE-like region" evidence="3">
    <location>
        <begin position="651"/>
        <end position="823"/>
    </location>
</feature>
<accession>A0AAD5W2V1</accession>
<organism evidence="4 5">
    <name type="scientific">Leucocoprinus birnbaumii</name>
    <dbReference type="NCBI Taxonomy" id="56174"/>
    <lineage>
        <taxon>Eukaryota</taxon>
        <taxon>Fungi</taxon>
        <taxon>Dikarya</taxon>
        <taxon>Basidiomycota</taxon>
        <taxon>Agaricomycotina</taxon>
        <taxon>Agaricomycetes</taxon>
        <taxon>Agaricomycetidae</taxon>
        <taxon>Agaricales</taxon>
        <taxon>Agaricineae</taxon>
        <taxon>Agaricaceae</taxon>
        <taxon>Leucocoprinus</taxon>
    </lineage>
</organism>
<gene>
    <name evidence="4" type="ORF">NP233_g3565</name>
</gene>
<dbReference type="PANTHER" id="PTHR47064">
    <property type="entry name" value="PUTATIVE (AFU_ORTHOLOGUE AFUA_1G08990)-RELATED"/>
    <property type="match status" value="1"/>
</dbReference>
<feature type="transmembrane region" description="Helical" evidence="2">
    <location>
        <begin position="63"/>
        <end position="84"/>
    </location>
</feature>
<dbReference type="Gene3D" id="2.120.10.30">
    <property type="entry name" value="TolB, C-terminal domain"/>
    <property type="match status" value="2"/>
</dbReference>